<keyword evidence="5 10" id="KW-0812">Transmembrane</keyword>
<keyword evidence="16" id="KW-1185">Reference proteome</keyword>
<dbReference type="AlphaFoldDB" id="A0A840L6W9"/>
<feature type="domain" description="TonB-dependent receptor-like beta-barrel" evidence="13">
    <location>
        <begin position="376"/>
        <end position="881"/>
    </location>
</feature>
<dbReference type="InterPro" id="IPR039426">
    <property type="entry name" value="TonB-dep_rcpt-like"/>
</dbReference>
<dbReference type="InterPro" id="IPR036942">
    <property type="entry name" value="Beta-barrel_TonB_sf"/>
</dbReference>
<comment type="subcellular location">
    <subcellularLocation>
        <location evidence="1 10">Cell outer membrane</location>
        <topology evidence="1 10">Multi-pass membrane protein</topology>
    </subcellularLocation>
</comment>
<evidence type="ECO:0000256" key="5">
    <source>
        <dbReference type="ARBA" id="ARBA00022692"/>
    </source>
</evidence>
<dbReference type="RefSeq" id="WP_184295679.1">
    <property type="nucleotide sequence ID" value="NZ_JACHLP010000001.1"/>
</dbReference>
<evidence type="ECO:0000259" key="13">
    <source>
        <dbReference type="Pfam" id="PF00593"/>
    </source>
</evidence>
<evidence type="ECO:0000256" key="9">
    <source>
        <dbReference type="ARBA" id="ARBA00023237"/>
    </source>
</evidence>
<proteinExistence type="inferred from homology"/>
<dbReference type="PANTHER" id="PTHR47234:SF2">
    <property type="entry name" value="TONB-DEPENDENT RECEPTOR"/>
    <property type="match status" value="1"/>
</dbReference>
<comment type="caution">
    <text evidence="15">The sequence shown here is derived from an EMBL/GenBank/DDBJ whole genome shotgun (WGS) entry which is preliminary data.</text>
</comment>
<evidence type="ECO:0000256" key="6">
    <source>
        <dbReference type="ARBA" id="ARBA00023077"/>
    </source>
</evidence>
<keyword evidence="12" id="KW-0732">Signal</keyword>
<evidence type="ECO:0000256" key="4">
    <source>
        <dbReference type="ARBA" id="ARBA00022452"/>
    </source>
</evidence>
<dbReference type="PROSITE" id="PS52016">
    <property type="entry name" value="TONB_DEPENDENT_REC_3"/>
    <property type="match status" value="1"/>
</dbReference>
<accession>A0A840L6W9</accession>
<evidence type="ECO:0000256" key="3">
    <source>
        <dbReference type="ARBA" id="ARBA00022448"/>
    </source>
</evidence>
<evidence type="ECO:0000259" key="14">
    <source>
        <dbReference type="Pfam" id="PF07715"/>
    </source>
</evidence>
<dbReference type="Pfam" id="PF00593">
    <property type="entry name" value="TonB_dep_Rec_b-barrel"/>
    <property type="match status" value="1"/>
</dbReference>
<sequence length="923" mass="98996">MFRKTKVCVGVLVAFGALTHSAIAQQQAQLERVEVTGSSIKRIANEGALPVQVMTKAEIARTGATSVVDLMKNLAVFQGGLNEATSIGGGGGGSVTISLHNLGADRTLVLLNGRRVVGDAGGPADLNIIPIAALERVEILTDGASAIYGADAVAGVVNFITKRDSTAGDISVGFSYPKSGAEEKRVSLSKGFGDLEKDGFNISVSGSYEKRSQLFAADRDFSKSGILYPQVNGKTYQFVYGSGRGIPGNADMANGFNNYALLTTGKCPERHITTDDTSCTFDFASTVQIYPERERASLLATGTAKVGSALLKVDSLFSKTKSTAKIAPVPGEIRVKADGPFQSYLDKMGYNRADQIEYNNGGPLQAGDVANPDVTVYYRGMDLGPRISKDERDFAGIWGSLEGTLAGWDYNLAASYNETKTRQFNEGYPYDSRFSQLLNSGLWNPFVGPGQQSAAAMTALSSVLIPGSEKYSSDKTTRSTVELRVSRELMQLRGGAMGVGAGVYFANEGYSTDYSALAQGKVPRVDDPSQPDVRFGDANVLTPYSAKRNVTGLYAELVAPVLKELELNAALRGDNFEGSGSSVTGKLSFRFTPFRSLLLRGGVGTGYRAPTLNQLYAPRALAGSTDDGYKCTADLQKLATELGAKCRPDGLQYDVFDGGNADLKPEKSRQATLGFRIEPSSSVTLGADYWWVGIEDTFGSLTQQEAFGAPLQNRSNFSVYKSPTGSYLAFVDQQLNLGKSYTSGLDVDVIFRWTDGPIKFTTNIQGTYMIRDVGQLKINGPYYSSVSDNNANLGTVTFRTKLNIGNTVKMGDWTHAFNVNYLSGYKDAVAGTLYEVDANGVRTGARLKNVRLPVASYLSVDWQTAWAATRSITLVAGAKNLFDAAPPLTLATGGSGKSHAMGYDSRYYDPRGRTFYLNGSYAF</sequence>
<dbReference type="InterPro" id="IPR012910">
    <property type="entry name" value="Plug_dom"/>
</dbReference>
<evidence type="ECO:0000256" key="2">
    <source>
        <dbReference type="ARBA" id="ARBA00009810"/>
    </source>
</evidence>
<name>A0A840L6W9_9BURK</name>
<protein>
    <submittedName>
        <fullName evidence="15">Iron complex outermembrane receptor protein</fullName>
    </submittedName>
</protein>
<gene>
    <name evidence="15" type="ORF">HNP55_000404</name>
</gene>
<dbReference type="Gene3D" id="2.40.170.20">
    <property type="entry name" value="TonB-dependent receptor, beta-barrel domain"/>
    <property type="match status" value="1"/>
</dbReference>
<evidence type="ECO:0000256" key="1">
    <source>
        <dbReference type="ARBA" id="ARBA00004571"/>
    </source>
</evidence>
<evidence type="ECO:0000313" key="16">
    <source>
        <dbReference type="Proteomes" id="UP000562027"/>
    </source>
</evidence>
<keyword evidence="3 10" id="KW-0813">Transport</keyword>
<reference evidence="15 16" key="1">
    <citation type="submission" date="2020-08" db="EMBL/GenBank/DDBJ databases">
        <title>Functional genomics of gut bacteria from endangered species of beetles.</title>
        <authorList>
            <person name="Carlos-Shanley C."/>
        </authorList>
    </citation>
    <scope>NUCLEOTIDE SEQUENCE [LARGE SCALE GENOMIC DNA]</scope>
    <source>
        <strain evidence="15 16">S00239</strain>
    </source>
</reference>
<evidence type="ECO:0000256" key="10">
    <source>
        <dbReference type="PROSITE-ProRule" id="PRU01360"/>
    </source>
</evidence>
<keyword evidence="8 15" id="KW-0675">Receptor</keyword>
<feature type="signal peptide" evidence="12">
    <location>
        <begin position="1"/>
        <end position="24"/>
    </location>
</feature>
<dbReference type="Pfam" id="PF07715">
    <property type="entry name" value="Plug"/>
    <property type="match status" value="1"/>
</dbReference>
<organism evidence="15 16">
    <name type="scientific">Roseateles oligotrophus</name>
    <dbReference type="NCBI Taxonomy" id="1769250"/>
    <lineage>
        <taxon>Bacteria</taxon>
        <taxon>Pseudomonadati</taxon>
        <taxon>Pseudomonadota</taxon>
        <taxon>Betaproteobacteria</taxon>
        <taxon>Burkholderiales</taxon>
        <taxon>Sphaerotilaceae</taxon>
        <taxon>Roseateles</taxon>
    </lineage>
</organism>
<dbReference type="SUPFAM" id="SSF56935">
    <property type="entry name" value="Porins"/>
    <property type="match status" value="1"/>
</dbReference>
<dbReference type="GO" id="GO:0009279">
    <property type="term" value="C:cell outer membrane"/>
    <property type="evidence" value="ECO:0007669"/>
    <property type="project" value="UniProtKB-SubCell"/>
</dbReference>
<dbReference type="PANTHER" id="PTHR47234">
    <property type="match status" value="1"/>
</dbReference>
<dbReference type="InterPro" id="IPR000531">
    <property type="entry name" value="Beta-barrel_TonB"/>
</dbReference>
<evidence type="ECO:0000256" key="8">
    <source>
        <dbReference type="ARBA" id="ARBA00023170"/>
    </source>
</evidence>
<evidence type="ECO:0000256" key="7">
    <source>
        <dbReference type="ARBA" id="ARBA00023136"/>
    </source>
</evidence>
<dbReference type="EMBL" id="JACHLP010000001">
    <property type="protein sequence ID" value="MBB4841909.1"/>
    <property type="molecule type" value="Genomic_DNA"/>
</dbReference>
<keyword evidence="9 10" id="KW-0998">Cell outer membrane</keyword>
<keyword evidence="6 11" id="KW-0798">TonB box</keyword>
<dbReference type="InterPro" id="IPR037066">
    <property type="entry name" value="Plug_dom_sf"/>
</dbReference>
<evidence type="ECO:0000256" key="12">
    <source>
        <dbReference type="SAM" id="SignalP"/>
    </source>
</evidence>
<evidence type="ECO:0000256" key="11">
    <source>
        <dbReference type="RuleBase" id="RU003357"/>
    </source>
</evidence>
<feature type="chain" id="PRO_5033060403" evidence="12">
    <location>
        <begin position="25"/>
        <end position="923"/>
    </location>
</feature>
<comment type="similarity">
    <text evidence="2 10 11">Belongs to the TonB-dependent receptor family.</text>
</comment>
<keyword evidence="7 10" id="KW-0472">Membrane</keyword>
<evidence type="ECO:0000313" key="15">
    <source>
        <dbReference type="EMBL" id="MBB4841909.1"/>
    </source>
</evidence>
<dbReference type="Proteomes" id="UP000562027">
    <property type="component" value="Unassembled WGS sequence"/>
</dbReference>
<feature type="domain" description="TonB-dependent receptor plug" evidence="14">
    <location>
        <begin position="49"/>
        <end position="156"/>
    </location>
</feature>
<keyword evidence="4 10" id="KW-1134">Transmembrane beta strand</keyword>
<dbReference type="Gene3D" id="2.170.130.10">
    <property type="entry name" value="TonB-dependent receptor, plug domain"/>
    <property type="match status" value="1"/>
</dbReference>